<dbReference type="Gene3D" id="3.40.630.30">
    <property type="match status" value="1"/>
</dbReference>
<accession>K1STJ6</accession>
<name>K1STJ6_9ZZZZ</name>
<comment type="caution">
    <text evidence="2">The sequence shown here is derived from an EMBL/GenBank/DDBJ whole genome shotgun (WGS) entry which is preliminary data.</text>
</comment>
<sequence>MKDGKLELRQLIDSDEDYKKLERWYQEEEIYSHFEQRKLNYKEIKEKYYPRTLKEAKIPVYMIEYDKVPIGIIQYQLINSENKKLYNINYNKCYEIDIFIGELTMQGQGAGKKAINLLSKYLFKDKNAESLIMCPLKDNMPAIKCYEKCGFKINNSFKTEDTIGDLQEYLLMIKEQ</sequence>
<dbReference type="PANTHER" id="PTHR43415:SF3">
    <property type="entry name" value="GNAT-FAMILY ACETYLTRANSFERASE"/>
    <property type="match status" value="1"/>
</dbReference>
<evidence type="ECO:0000259" key="1">
    <source>
        <dbReference type="PROSITE" id="PS51186"/>
    </source>
</evidence>
<dbReference type="InterPro" id="IPR016181">
    <property type="entry name" value="Acyl_CoA_acyltransferase"/>
</dbReference>
<organism evidence="2">
    <name type="scientific">human gut metagenome</name>
    <dbReference type="NCBI Taxonomy" id="408170"/>
    <lineage>
        <taxon>unclassified sequences</taxon>
        <taxon>metagenomes</taxon>
        <taxon>organismal metagenomes</taxon>
    </lineage>
</organism>
<proteinExistence type="predicted"/>
<gene>
    <name evidence="2" type="ORF">OBE_09840</name>
</gene>
<feature type="domain" description="N-acetyltransferase" evidence="1">
    <location>
        <begin position="6"/>
        <end position="176"/>
    </location>
</feature>
<dbReference type="InterPro" id="IPR000182">
    <property type="entry name" value="GNAT_dom"/>
</dbReference>
<reference evidence="2" key="1">
    <citation type="journal article" date="2013" name="Environ. Microbiol.">
        <title>Microbiota from the distal guts of lean and obese adolescents exhibit partial functional redundancy besides clear differences in community structure.</title>
        <authorList>
            <person name="Ferrer M."/>
            <person name="Ruiz A."/>
            <person name="Lanza F."/>
            <person name="Haange S.B."/>
            <person name="Oberbach A."/>
            <person name="Till H."/>
            <person name="Bargiela R."/>
            <person name="Campoy C."/>
            <person name="Segura M.T."/>
            <person name="Richter M."/>
            <person name="von Bergen M."/>
            <person name="Seifert J."/>
            <person name="Suarez A."/>
        </authorList>
    </citation>
    <scope>NUCLEOTIDE SEQUENCE</scope>
</reference>
<keyword evidence="2" id="KW-0808">Transferase</keyword>
<evidence type="ECO:0000313" key="2">
    <source>
        <dbReference type="EMBL" id="EKC58779.1"/>
    </source>
</evidence>
<protein>
    <submittedName>
        <fullName evidence="2">GCN5-related N-acetyltransferase</fullName>
    </submittedName>
</protein>
<dbReference type="PANTHER" id="PTHR43415">
    <property type="entry name" value="SPERMIDINE N(1)-ACETYLTRANSFERASE"/>
    <property type="match status" value="1"/>
</dbReference>
<dbReference type="PROSITE" id="PS51186">
    <property type="entry name" value="GNAT"/>
    <property type="match status" value="1"/>
</dbReference>
<dbReference type="EMBL" id="AJWZ01006792">
    <property type="protein sequence ID" value="EKC58779.1"/>
    <property type="molecule type" value="Genomic_DNA"/>
</dbReference>
<dbReference type="AlphaFoldDB" id="K1STJ6"/>
<dbReference type="SUPFAM" id="SSF55729">
    <property type="entry name" value="Acyl-CoA N-acyltransferases (Nat)"/>
    <property type="match status" value="1"/>
</dbReference>
<dbReference type="Pfam" id="PF13523">
    <property type="entry name" value="Acetyltransf_8"/>
    <property type="match status" value="1"/>
</dbReference>
<dbReference type="GO" id="GO:0016747">
    <property type="term" value="F:acyltransferase activity, transferring groups other than amino-acyl groups"/>
    <property type="evidence" value="ECO:0007669"/>
    <property type="project" value="InterPro"/>
</dbReference>